<dbReference type="Proteomes" id="UP000699691">
    <property type="component" value="Unassembled WGS sequence"/>
</dbReference>
<dbReference type="EMBL" id="JAGQKY010000275">
    <property type="protein sequence ID" value="MCA9398073.1"/>
    <property type="molecule type" value="Genomic_DNA"/>
</dbReference>
<organism evidence="2 3">
    <name type="scientific">candidate division WWE3 bacterium</name>
    <dbReference type="NCBI Taxonomy" id="2053526"/>
    <lineage>
        <taxon>Bacteria</taxon>
        <taxon>Katanobacteria</taxon>
    </lineage>
</organism>
<name>A0A955LX72_UNCKA</name>
<comment type="caution">
    <text evidence="2">The sequence shown here is derived from an EMBL/GenBank/DDBJ whole genome shotgun (WGS) entry which is preliminary data.</text>
</comment>
<keyword evidence="1" id="KW-1133">Transmembrane helix</keyword>
<sequence length="140" mass="15274">MFRFASQMVKNKVVGGILLAVFLSVLSLSLFHMPAAGMDMSADTSGCPFMAHEATLCSMSVLDHVGAWKSAFLAVVPGFTLLLSVLVGAIVLLSVAPNLLVKQKYRTPPLPKKLTERTYTFSYRPLQELFSSGILHPKLF</sequence>
<keyword evidence="1" id="KW-0812">Transmembrane</keyword>
<protein>
    <submittedName>
        <fullName evidence="2">Uncharacterized protein</fullName>
    </submittedName>
</protein>
<reference evidence="2" key="2">
    <citation type="journal article" date="2021" name="Microbiome">
        <title>Successional dynamics and alternative stable states in a saline activated sludge microbial community over 9 years.</title>
        <authorList>
            <person name="Wang Y."/>
            <person name="Ye J."/>
            <person name="Ju F."/>
            <person name="Liu L."/>
            <person name="Boyd J.A."/>
            <person name="Deng Y."/>
            <person name="Parks D.H."/>
            <person name="Jiang X."/>
            <person name="Yin X."/>
            <person name="Woodcroft B.J."/>
            <person name="Tyson G.W."/>
            <person name="Hugenholtz P."/>
            <person name="Polz M.F."/>
            <person name="Zhang T."/>
        </authorList>
    </citation>
    <scope>NUCLEOTIDE SEQUENCE</scope>
    <source>
        <strain evidence="2">HKST-UBA02</strain>
    </source>
</reference>
<keyword evidence="1" id="KW-0472">Membrane</keyword>
<evidence type="ECO:0000313" key="2">
    <source>
        <dbReference type="EMBL" id="MCA9398073.1"/>
    </source>
</evidence>
<gene>
    <name evidence="2" type="ORF">KC573_04540</name>
</gene>
<dbReference type="AlphaFoldDB" id="A0A955LX72"/>
<accession>A0A955LX72</accession>
<reference evidence="2" key="1">
    <citation type="submission" date="2020-04" db="EMBL/GenBank/DDBJ databases">
        <authorList>
            <person name="Zhang T."/>
        </authorList>
    </citation>
    <scope>NUCLEOTIDE SEQUENCE</scope>
    <source>
        <strain evidence="2">HKST-UBA02</strain>
    </source>
</reference>
<feature type="transmembrane region" description="Helical" evidence="1">
    <location>
        <begin position="70"/>
        <end position="96"/>
    </location>
</feature>
<proteinExistence type="predicted"/>
<evidence type="ECO:0000313" key="3">
    <source>
        <dbReference type="Proteomes" id="UP000699691"/>
    </source>
</evidence>
<evidence type="ECO:0000256" key="1">
    <source>
        <dbReference type="SAM" id="Phobius"/>
    </source>
</evidence>